<protein>
    <submittedName>
        <fullName evidence="1">Uncharacterized protein</fullName>
    </submittedName>
</protein>
<name>A0A9D4GQS9_DREPO</name>
<organism evidence="1 2">
    <name type="scientific">Dreissena polymorpha</name>
    <name type="common">Zebra mussel</name>
    <name type="synonym">Mytilus polymorpha</name>
    <dbReference type="NCBI Taxonomy" id="45954"/>
    <lineage>
        <taxon>Eukaryota</taxon>
        <taxon>Metazoa</taxon>
        <taxon>Spiralia</taxon>
        <taxon>Lophotrochozoa</taxon>
        <taxon>Mollusca</taxon>
        <taxon>Bivalvia</taxon>
        <taxon>Autobranchia</taxon>
        <taxon>Heteroconchia</taxon>
        <taxon>Euheterodonta</taxon>
        <taxon>Imparidentia</taxon>
        <taxon>Neoheterodontei</taxon>
        <taxon>Myida</taxon>
        <taxon>Dreissenoidea</taxon>
        <taxon>Dreissenidae</taxon>
        <taxon>Dreissena</taxon>
    </lineage>
</organism>
<dbReference type="OrthoDB" id="10031370at2759"/>
<evidence type="ECO:0000313" key="2">
    <source>
        <dbReference type="Proteomes" id="UP000828390"/>
    </source>
</evidence>
<dbReference type="EMBL" id="JAIWYP010000005">
    <property type="protein sequence ID" value="KAH3821247.1"/>
    <property type="molecule type" value="Genomic_DNA"/>
</dbReference>
<dbReference type="AlphaFoldDB" id="A0A9D4GQS9"/>
<dbReference type="Proteomes" id="UP000828390">
    <property type="component" value="Unassembled WGS sequence"/>
</dbReference>
<proteinExistence type="predicted"/>
<accession>A0A9D4GQS9</accession>
<keyword evidence="2" id="KW-1185">Reference proteome</keyword>
<reference evidence="1" key="2">
    <citation type="submission" date="2020-11" db="EMBL/GenBank/DDBJ databases">
        <authorList>
            <person name="McCartney M.A."/>
            <person name="Auch B."/>
            <person name="Kono T."/>
            <person name="Mallez S."/>
            <person name="Becker A."/>
            <person name="Gohl D.M."/>
            <person name="Silverstein K.A.T."/>
            <person name="Koren S."/>
            <person name="Bechman K.B."/>
            <person name="Herman A."/>
            <person name="Abrahante J.E."/>
            <person name="Garbe J."/>
        </authorList>
    </citation>
    <scope>NUCLEOTIDE SEQUENCE</scope>
    <source>
        <strain evidence="1">Duluth1</strain>
        <tissue evidence="1">Whole animal</tissue>
    </source>
</reference>
<sequence length="149" mass="17903">MTNVFTRKFHHPRTTTLLDFRDFRDWRDRPQHRMLSPTRRGNPHPLGLTRQHIPSTSTYLIWHPRPNRQLHKDPEIVQHLRQVNFTCGPMNYVDLDKRNGFLPNIRHTENTVARASYIHPARYGELAPDYSKPRVKRRPEKEVRRIVPM</sequence>
<gene>
    <name evidence="1" type="ORF">DPMN_123009</name>
</gene>
<reference evidence="1" key="1">
    <citation type="journal article" date="2019" name="bioRxiv">
        <title>The Genome of the Zebra Mussel, Dreissena polymorpha: A Resource for Invasive Species Research.</title>
        <authorList>
            <person name="McCartney M.A."/>
            <person name="Auch B."/>
            <person name="Kono T."/>
            <person name="Mallez S."/>
            <person name="Zhang Y."/>
            <person name="Obille A."/>
            <person name="Becker A."/>
            <person name="Abrahante J.E."/>
            <person name="Garbe J."/>
            <person name="Badalamenti J.P."/>
            <person name="Herman A."/>
            <person name="Mangelson H."/>
            <person name="Liachko I."/>
            <person name="Sullivan S."/>
            <person name="Sone E.D."/>
            <person name="Koren S."/>
            <person name="Silverstein K.A.T."/>
            <person name="Beckman K.B."/>
            <person name="Gohl D.M."/>
        </authorList>
    </citation>
    <scope>NUCLEOTIDE SEQUENCE</scope>
    <source>
        <strain evidence="1">Duluth1</strain>
        <tissue evidence="1">Whole animal</tissue>
    </source>
</reference>
<comment type="caution">
    <text evidence="1">The sequence shown here is derived from an EMBL/GenBank/DDBJ whole genome shotgun (WGS) entry which is preliminary data.</text>
</comment>
<evidence type="ECO:0000313" key="1">
    <source>
        <dbReference type="EMBL" id="KAH3821247.1"/>
    </source>
</evidence>